<keyword evidence="2" id="KW-1185">Reference proteome</keyword>
<reference evidence="1 2" key="1">
    <citation type="submission" date="2019-01" db="EMBL/GenBank/DDBJ databases">
        <title>Ancylomarina salipaludis sp. nov., isolated from a salt marsh.</title>
        <authorList>
            <person name="Yoon J.-H."/>
        </authorList>
    </citation>
    <scope>NUCLEOTIDE SEQUENCE [LARGE SCALE GENOMIC DNA]</scope>
    <source>
        <strain evidence="1 2">SHSM-M15</strain>
    </source>
</reference>
<gene>
    <name evidence="1" type="ORF">EO244_06625</name>
</gene>
<sequence length="289" mass="33805">MDLRDLQKHIDQVMNEQNNREIPDFEGYSPFEMHHILHFTFEPNSPIILQKLADSDFSMCPMFNVVKYYLDLVKNLGEIKLTTKGFLPTKIVQEIYSQGFLEEYQFSSGISKLYKETDSLTVNLTRLLAELAGLTKKRNGKLSLTKTGEKMASDNQELFDLIFKTMTQKFSWAFYDGYEDQQIGQFGFGFSLILLSKYGAEKRLDNFYSDKYLKAFPQFIESITPTYGTVEEYASHCYSVRTFERFLSYFGLVEIEKQGKTLDRKKYITKTELFDELIKVRPHNNVYSK</sequence>
<evidence type="ECO:0000313" key="2">
    <source>
        <dbReference type="Proteomes" id="UP000289703"/>
    </source>
</evidence>
<comment type="caution">
    <text evidence="1">The sequence shown here is derived from an EMBL/GenBank/DDBJ whole genome shotgun (WGS) entry which is preliminary data.</text>
</comment>
<dbReference type="RefSeq" id="WP_129253865.1">
    <property type="nucleotide sequence ID" value="NZ_SAXA01000004.1"/>
</dbReference>
<proteinExistence type="predicted"/>
<organism evidence="1 2">
    <name type="scientific">Ancylomarina salipaludis</name>
    <dbReference type="NCBI Taxonomy" id="2501299"/>
    <lineage>
        <taxon>Bacteria</taxon>
        <taxon>Pseudomonadati</taxon>
        <taxon>Bacteroidota</taxon>
        <taxon>Bacteroidia</taxon>
        <taxon>Marinilabiliales</taxon>
        <taxon>Marinifilaceae</taxon>
        <taxon>Ancylomarina</taxon>
    </lineage>
</organism>
<name>A0A4Q1JPA5_9BACT</name>
<dbReference type="Proteomes" id="UP000289703">
    <property type="component" value="Unassembled WGS sequence"/>
</dbReference>
<evidence type="ECO:0000313" key="1">
    <source>
        <dbReference type="EMBL" id="RXQ95971.1"/>
    </source>
</evidence>
<protein>
    <submittedName>
        <fullName evidence="1">Uncharacterized protein</fullName>
    </submittedName>
</protein>
<dbReference type="OrthoDB" id="9816539at2"/>
<accession>A0A4Q1JPA5</accession>
<dbReference type="EMBL" id="SAXA01000004">
    <property type="protein sequence ID" value="RXQ95971.1"/>
    <property type="molecule type" value="Genomic_DNA"/>
</dbReference>
<dbReference type="AlphaFoldDB" id="A0A4Q1JPA5"/>